<dbReference type="Pfam" id="PF03466">
    <property type="entry name" value="LysR_substrate"/>
    <property type="match status" value="1"/>
</dbReference>
<organism evidence="6 7">
    <name type="scientific">Teichococcus globiformis</name>
    <dbReference type="NCBI Taxonomy" id="2307229"/>
    <lineage>
        <taxon>Bacteria</taxon>
        <taxon>Pseudomonadati</taxon>
        <taxon>Pseudomonadota</taxon>
        <taxon>Alphaproteobacteria</taxon>
        <taxon>Acetobacterales</taxon>
        <taxon>Roseomonadaceae</taxon>
        <taxon>Roseomonas</taxon>
    </lineage>
</organism>
<evidence type="ECO:0000259" key="5">
    <source>
        <dbReference type="PROSITE" id="PS50931"/>
    </source>
</evidence>
<sequence length="291" mass="31262">MNTRFLATFCAVAEQGSLVAAARRLGLASASVGEQIRALESELGTRLLARRGRGLVVTEAGQAVLAGARDILVRVQALKHLARPGELSGQLRIGAISTALISVVPPALRLMTERHPGIELKVLPGTSAQLYRMLEHEEIDCALTPSPRFPLPKRFGWTSLRAEPLVLVAPAGMAGRDAGQMLRGAPFIRMDRQSWTGRLIDDYLKNRRIAPRELFELDAQEAIVILVAQGLGVALLPDWGIEAPKGRPVRKLPAGGLAYSREIGVITAGGLREGQASAFLDALRDGIVEPV</sequence>
<feature type="domain" description="HTH lysR-type" evidence="5">
    <location>
        <begin position="1"/>
        <end position="58"/>
    </location>
</feature>
<evidence type="ECO:0000256" key="3">
    <source>
        <dbReference type="ARBA" id="ARBA00023125"/>
    </source>
</evidence>
<gene>
    <name evidence="6" type="ORF">ACFOD4_21880</name>
</gene>
<protein>
    <submittedName>
        <fullName evidence="6">LysR family transcriptional regulator</fullName>
    </submittedName>
</protein>
<dbReference type="EMBL" id="JBHRTN010000029">
    <property type="protein sequence ID" value="MFC3127723.1"/>
    <property type="molecule type" value="Genomic_DNA"/>
</dbReference>
<evidence type="ECO:0000256" key="2">
    <source>
        <dbReference type="ARBA" id="ARBA00023015"/>
    </source>
</evidence>
<reference evidence="7" key="1">
    <citation type="journal article" date="2019" name="Int. J. Syst. Evol. Microbiol.">
        <title>The Global Catalogue of Microorganisms (GCM) 10K type strain sequencing project: providing services to taxonomists for standard genome sequencing and annotation.</title>
        <authorList>
            <consortium name="The Broad Institute Genomics Platform"/>
            <consortium name="The Broad Institute Genome Sequencing Center for Infectious Disease"/>
            <person name="Wu L."/>
            <person name="Ma J."/>
        </authorList>
    </citation>
    <scope>NUCLEOTIDE SEQUENCE [LARGE SCALE GENOMIC DNA]</scope>
    <source>
        <strain evidence="7">KCTC 52094</strain>
    </source>
</reference>
<dbReference type="PROSITE" id="PS50931">
    <property type="entry name" value="HTH_LYSR"/>
    <property type="match status" value="1"/>
</dbReference>
<comment type="caution">
    <text evidence="6">The sequence shown here is derived from an EMBL/GenBank/DDBJ whole genome shotgun (WGS) entry which is preliminary data.</text>
</comment>
<dbReference type="PANTHER" id="PTHR30126:SF94">
    <property type="entry name" value="LYSR FAMILY TRANSCRIPTIONAL REGULATOR"/>
    <property type="match status" value="1"/>
</dbReference>
<dbReference type="PANTHER" id="PTHR30126">
    <property type="entry name" value="HTH-TYPE TRANSCRIPTIONAL REGULATOR"/>
    <property type="match status" value="1"/>
</dbReference>
<dbReference type="Proteomes" id="UP001595593">
    <property type="component" value="Unassembled WGS sequence"/>
</dbReference>
<evidence type="ECO:0000256" key="4">
    <source>
        <dbReference type="ARBA" id="ARBA00023163"/>
    </source>
</evidence>
<keyword evidence="4" id="KW-0804">Transcription</keyword>
<dbReference type="InterPro" id="IPR036388">
    <property type="entry name" value="WH-like_DNA-bd_sf"/>
</dbReference>
<dbReference type="InterPro" id="IPR005119">
    <property type="entry name" value="LysR_subst-bd"/>
</dbReference>
<keyword evidence="2" id="KW-0805">Transcription regulation</keyword>
<evidence type="ECO:0000256" key="1">
    <source>
        <dbReference type="ARBA" id="ARBA00009437"/>
    </source>
</evidence>
<comment type="similarity">
    <text evidence="1">Belongs to the LysR transcriptional regulatory family.</text>
</comment>
<dbReference type="Gene3D" id="1.10.10.10">
    <property type="entry name" value="Winged helix-like DNA-binding domain superfamily/Winged helix DNA-binding domain"/>
    <property type="match status" value="1"/>
</dbReference>
<dbReference type="Gene3D" id="3.40.190.10">
    <property type="entry name" value="Periplasmic binding protein-like II"/>
    <property type="match status" value="2"/>
</dbReference>
<dbReference type="Pfam" id="PF00126">
    <property type="entry name" value="HTH_1"/>
    <property type="match status" value="1"/>
</dbReference>
<dbReference type="InterPro" id="IPR000847">
    <property type="entry name" value="LysR_HTH_N"/>
</dbReference>
<dbReference type="SUPFAM" id="SSF53850">
    <property type="entry name" value="Periplasmic binding protein-like II"/>
    <property type="match status" value="1"/>
</dbReference>
<evidence type="ECO:0000313" key="7">
    <source>
        <dbReference type="Proteomes" id="UP001595593"/>
    </source>
</evidence>
<evidence type="ECO:0000313" key="6">
    <source>
        <dbReference type="EMBL" id="MFC3127723.1"/>
    </source>
</evidence>
<dbReference type="RefSeq" id="WP_379599835.1">
    <property type="nucleotide sequence ID" value="NZ_JBHRTN010000029.1"/>
</dbReference>
<dbReference type="SUPFAM" id="SSF46785">
    <property type="entry name" value="Winged helix' DNA-binding domain"/>
    <property type="match status" value="1"/>
</dbReference>
<name>A0ABV7G777_9PROT</name>
<accession>A0ABV7G777</accession>
<proteinExistence type="inferred from homology"/>
<keyword evidence="3" id="KW-0238">DNA-binding</keyword>
<keyword evidence="7" id="KW-1185">Reference proteome</keyword>
<dbReference type="InterPro" id="IPR036390">
    <property type="entry name" value="WH_DNA-bd_sf"/>
</dbReference>